<sequence>MDAEQKSDALHELILSHISDAVFITDSNGTFTFVCSNANVIFGYSRQEIQQFGNIRHLLGENLFEMHQLESCGELRNIQQEITDKLGKSHHLLVNIKRVSIQEGAVLYTCRDITEHQQAKARISFLNAQLEEQVSDRTAELHQIYAQFTQEIQERQRVEDALRESEAQFRQLAEKIESVFWMVKPDLSELLYVSPMYEQIWGRSCESFYQNPYSWFETMHPEDRERIRANAEQAALSDYHQAELEIEYRIVRPDGSIRWIRARAFPIRDDAGTVYRVAGISDDITERKQAEIDRDRQTAQRQQVELQLKESELRLNTIVNSTSDGILIIDKQGIVRFANPSAAKLFGRTLEHLMNYDFGEPVLVGDVAELSIIRSGGEIGIGEMSVAQTEWQGNPVYIVSLRDITERRQAEEALRESEERFRQLADNIETVFWLFNPYTEELLYISPAYETLWGRTCESAYATASNWVNTLYPEDREIASASFAQQLQGHSTHVEYRIIRPDGQIRWILARTFPIKNERHEVYRIAGIAEDITDRKQAQEALRQSEERFRAIFENAGIGIAVVGTDLKLVQTNPFFQQFIGYNSQELASLDYTDITYIEDSLIEQALAQECMAGIRNGYCIEKRFIRKDGEIIWGNLTVSIIWDTAGQFQFAVGLIEDITERKQVEAQLQQYRDRLEELVEQRTAQLQQEIIERQRAESAIHFQARLLDVVEHAIIATDLSGVIIYWNRFAEQLYGWSATEAIGCNILEITPSEASQEQATEIMSCLSRGESWSGEFWVQRRDGTLFPALVTDSPIYDETGSLIGLVGISFDLTERKQAEEALQKANAELGIRVEERTRDLGSAIERLQQEIVRRKQVEDALRASQARFAGILEIANDAIISIDAHQQITLFNQGAEKIFGYTPQEVLGQPVSLLMPTRYADTHRQDVVNFAQSAGEARRMRNRREIWGRRKDGSEFPAEASISMLAMGGEKIFTAILRDISERKQAEEALQLQMNRERLLAQISQHIRQSLNLDQILNTTVHEVRQLLQSDRALIFRIELDKIGIVTHESVSPGWNSTVGNEYKYEEFPVDCYQSYCQGKARIITDITLDETASCLMKDMQELGVKSRLAVPILHSHAGLEARQNLALNMQNSPLWGLLIIHQCSHIRSWQSWEVNLLQQLATQVAIAIQQAELYRQLELELNERKQAQAQLQQAKEAAVSAAAQSAAANQAKSEFLANMSHELRTPLNTILGFTQLMSHERTSLGHETHSLSPQQQEYLGIINRSGEHLLALINDILSMSKIEAGRLTLDENSFDLYRLLDTLEKMFQLKAINQHLKLIFERTVDVPQYIHTDESKLRQVLINLLGNAIKFTPSGQVMLRVVRELQAECWAVEPSNSSPHLQPATLRFEVEDTGTGIAPEEIDSLFNPFVQTQTGRKSQSGTGLGLAISQRFVRMMGGEITVSSVVGGGTIFKFDVRVSVAPSAQIFPQPLKAQVIALAPDQPRYRILVVEDQLTNRKLLTNLLEPLGFEVREAQNGQEGVALWESWKPHLIWMDIRMPVMDGYEATQQIRARERQQAAQGLNHLCGELSFSYWATVIIAITASAFEEERERFLTAGCDDFVLKPFRAEIIFEKISQHLGVCYLYEHRDSTFSSQSVVPQPPLTPEALAVMPADWIVQLHQAARSLDAELMYKLIAQIPESHHSLAIALTDLIDDFRFDRMMELTQPTAL</sequence>
<comment type="catalytic activity">
    <reaction evidence="1">
        <text>ATP + protein L-histidine = ADP + protein N-phospho-L-histidine.</text>
        <dbReference type="EC" id="2.7.13.3"/>
    </reaction>
</comment>
<keyword evidence="15" id="KW-0472">Membrane</keyword>
<dbReference type="PANTHER" id="PTHR43047">
    <property type="entry name" value="TWO-COMPONENT HISTIDINE PROTEIN KINASE"/>
    <property type="match status" value="1"/>
</dbReference>
<dbReference type="FunFam" id="3.30.565.10:FF:000010">
    <property type="entry name" value="Sensor histidine kinase RcsC"/>
    <property type="match status" value="1"/>
</dbReference>
<evidence type="ECO:0000256" key="18">
    <source>
        <dbReference type="SAM" id="Coils"/>
    </source>
</evidence>
<feature type="coiled-coil region" evidence="18">
    <location>
        <begin position="287"/>
        <end position="314"/>
    </location>
</feature>
<evidence type="ECO:0000256" key="11">
    <source>
        <dbReference type="ARBA" id="ARBA00022741"/>
    </source>
</evidence>
<dbReference type="PROSITE" id="PS50112">
    <property type="entry name" value="PAS"/>
    <property type="match status" value="7"/>
</dbReference>
<keyword evidence="6" id="KW-0997">Cell inner membrane</keyword>
<evidence type="ECO:0000256" key="8">
    <source>
        <dbReference type="ARBA" id="ARBA00022679"/>
    </source>
</evidence>
<keyword evidence="5" id="KW-1003">Cell membrane</keyword>
<dbReference type="InterPro" id="IPR013655">
    <property type="entry name" value="PAS_fold_3"/>
</dbReference>
<evidence type="ECO:0000259" key="20">
    <source>
        <dbReference type="PROSITE" id="PS50109"/>
    </source>
</evidence>
<feature type="domain" description="PAS" evidence="22">
    <location>
        <begin position="311"/>
        <end position="355"/>
    </location>
</feature>
<protein>
    <recommendedName>
        <fullName evidence="16">Circadian input-output histidine kinase CikA</fullName>
        <ecNumber evidence="4">2.7.13.3</ecNumber>
    </recommendedName>
</protein>
<feature type="domain" description="PAC" evidence="23">
    <location>
        <begin position="773"/>
        <end position="825"/>
    </location>
</feature>
<dbReference type="CDD" id="cd00130">
    <property type="entry name" value="PAS"/>
    <property type="match status" value="7"/>
</dbReference>
<feature type="domain" description="PAS" evidence="22">
    <location>
        <begin position="417"/>
        <end position="490"/>
    </location>
</feature>
<dbReference type="GO" id="GO:0005886">
    <property type="term" value="C:plasma membrane"/>
    <property type="evidence" value="ECO:0007669"/>
    <property type="project" value="UniProtKB-SubCell"/>
</dbReference>
<feature type="coiled-coil region" evidence="18">
    <location>
        <begin position="655"/>
        <end position="693"/>
    </location>
</feature>
<dbReference type="CDD" id="cd00082">
    <property type="entry name" value="HisKA"/>
    <property type="match status" value="1"/>
</dbReference>
<dbReference type="Gene3D" id="3.30.565.10">
    <property type="entry name" value="Histidine kinase-like ATPase, C-terminal domain"/>
    <property type="match status" value="1"/>
</dbReference>
<keyword evidence="25" id="KW-1185">Reference proteome</keyword>
<evidence type="ECO:0000256" key="4">
    <source>
        <dbReference type="ARBA" id="ARBA00012438"/>
    </source>
</evidence>
<evidence type="ECO:0000256" key="17">
    <source>
        <dbReference type="PROSITE-ProRule" id="PRU00169"/>
    </source>
</evidence>
<feature type="domain" description="Phytochrome chromophore attachment site" evidence="19">
    <location>
        <begin position="1013"/>
        <end position="1165"/>
    </location>
</feature>
<dbReference type="InterPro" id="IPR001610">
    <property type="entry name" value="PAC"/>
</dbReference>
<dbReference type="GO" id="GO:0000166">
    <property type="term" value="F:nucleotide binding"/>
    <property type="evidence" value="ECO:0007669"/>
    <property type="project" value="UniProtKB-KW"/>
</dbReference>
<dbReference type="InterPro" id="IPR001789">
    <property type="entry name" value="Sig_transdc_resp-reg_receiver"/>
</dbReference>
<dbReference type="Pfam" id="PF01590">
    <property type="entry name" value="GAF"/>
    <property type="match status" value="1"/>
</dbReference>
<feature type="domain" description="PAS" evidence="22">
    <location>
        <begin position="7"/>
        <end position="49"/>
    </location>
</feature>
<feature type="domain" description="PAC" evidence="23">
    <location>
        <begin position="492"/>
        <end position="544"/>
    </location>
</feature>
<keyword evidence="8" id="KW-0808">Transferase</keyword>
<dbReference type="Pfam" id="PF00512">
    <property type="entry name" value="HisKA"/>
    <property type="match status" value="1"/>
</dbReference>
<dbReference type="SUPFAM" id="SSF47384">
    <property type="entry name" value="Homodimeric domain of signal transducing histidine kinase"/>
    <property type="match status" value="1"/>
</dbReference>
<dbReference type="Pfam" id="PF13426">
    <property type="entry name" value="PAS_9"/>
    <property type="match status" value="4"/>
</dbReference>
<dbReference type="Gene3D" id="3.30.450.20">
    <property type="entry name" value="PAS domain"/>
    <property type="match status" value="8"/>
</dbReference>
<dbReference type="CDD" id="cd17546">
    <property type="entry name" value="REC_hyHK_CKI1_RcsC-like"/>
    <property type="match status" value="1"/>
</dbReference>
<dbReference type="PANTHER" id="PTHR43047:SF64">
    <property type="entry name" value="HISTIDINE KINASE CONTAINING CHEY-HOMOLOGOUS RECEIVER DOMAIN AND PAS DOMAIN-RELATED"/>
    <property type="match status" value="1"/>
</dbReference>
<evidence type="ECO:0000256" key="1">
    <source>
        <dbReference type="ARBA" id="ARBA00000085"/>
    </source>
</evidence>
<keyword evidence="13" id="KW-1133">Transmembrane helix</keyword>
<dbReference type="OrthoDB" id="475707at2"/>
<dbReference type="Gene3D" id="3.30.450.40">
    <property type="match status" value="1"/>
</dbReference>
<dbReference type="SMART" id="SM00448">
    <property type="entry name" value="REC"/>
    <property type="match status" value="1"/>
</dbReference>
<keyword evidence="9" id="KW-0812">Transmembrane</keyword>
<dbReference type="Pfam" id="PF02518">
    <property type="entry name" value="HATPase_c"/>
    <property type="match status" value="1"/>
</dbReference>
<dbReference type="InterPro" id="IPR004358">
    <property type="entry name" value="Sig_transdc_His_kin-like_C"/>
</dbReference>
<organism evidence="24 25">
    <name type="scientific">Allocoleopsis franciscana PCC 7113</name>
    <dbReference type="NCBI Taxonomy" id="1173027"/>
    <lineage>
        <taxon>Bacteria</taxon>
        <taxon>Bacillati</taxon>
        <taxon>Cyanobacteriota</taxon>
        <taxon>Cyanophyceae</taxon>
        <taxon>Coleofasciculales</taxon>
        <taxon>Coleofasciculaceae</taxon>
        <taxon>Allocoleopsis</taxon>
        <taxon>Allocoleopsis franciscana</taxon>
    </lineage>
</organism>
<evidence type="ECO:0000256" key="16">
    <source>
        <dbReference type="ARBA" id="ARBA00074306"/>
    </source>
</evidence>
<dbReference type="PROSITE" id="PS50046">
    <property type="entry name" value="PHYTOCHROME_2"/>
    <property type="match status" value="1"/>
</dbReference>
<dbReference type="PROSITE" id="PS50109">
    <property type="entry name" value="HIS_KIN"/>
    <property type="match status" value="1"/>
</dbReference>
<dbReference type="SUPFAM" id="SSF55785">
    <property type="entry name" value="PYP-like sensor domain (PAS domain)"/>
    <property type="match status" value="7"/>
</dbReference>
<dbReference type="RefSeq" id="WP_015182760.1">
    <property type="nucleotide sequence ID" value="NC_019738.1"/>
</dbReference>
<evidence type="ECO:0000256" key="9">
    <source>
        <dbReference type="ARBA" id="ARBA00022692"/>
    </source>
</evidence>
<evidence type="ECO:0000313" key="25">
    <source>
        <dbReference type="Proteomes" id="UP000010471"/>
    </source>
</evidence>
<dbReference type="InterPro" id="IPR013767">
    <property type="entry name" value="PAS_fold"/>
</dbReference>
<dbReference type="InterPro" id="IPR000700">
    <property type="entry name" value="PAS-assoc_C"/>
</dbReference>
<dbReference type="SMART" id="SM00065">
    <property type="entry name" value="GAF"/>
    <property type="match status" value="1"/>
</dbReference>
<dbReference type="FunFam" id="2.10.70.100:FF:000001">
    <property type="entry name" value="Sensory transduction histidine kinase"/>
    <property type="match status" value="1"/>
</dbReference>
<dbReference type="HOGENOM" id="CLU_002200_0_0_3"/>
<dbReference type="EMBL" id="CP003630">
    <property type="protein sequence ID" value="AFZ18611.1"/>
    <property type="molecule type" value="Genomic_DNA"/>
</dbReference>
<evidence type="ECO:0000259" key="19">
    <source>
        <dbReference type="PROSITE" id="PS50046"/>
    </source>
</evidence>
<dbReference type="InterPro" id="IPR036890">
    <property type="entry name" value="HATPase_C_sf"/>
</dbReference>
<keyword evidence="12" id="KW-0418">Kinase</keyword>
<evidence type="ECO:0000313" key="24">
    <source>
        <dbReference type="EMBL" id="AFZ18611.1"/>
    </source>
</evidence>
<dbReference type="eggNOG" id="COG3706">
    <property type="taxonomic scope" value="Bacteria"/>
</dbReference>
<dbReference type="CDD" id="cd16922">
    <property type="entry name" value="HATPase_EvgS-ArcB-TorS-like"/>
    <property type="match status" value="1"/>
</dbReference>
<dbReference type="InterPro" id="IPR011006">
    <property type="entry name" value="CheY-like_superfamily"/>
</dbReference>
<dbReference type="KEGG" id="mic:Mic7113_2828"/>
<gene>
    <name evidence="24" type="ORF">Mic7113_2828</name>
</gene>
<evidence type="ECO:0000256" key="2">
    <source>
        <dbReference type="ARBA" id="ARBA00004429"/>
    </source>
</evidence>
<dbReference type="SUPFAM" id="SSF55874">
    <property type="entry name" value="ATPase domain of HSP90 chaperone/DNA topoisomerase II/histidine kinase"/>
    <property type="match status" value="1"/>
</dbReference>
<dbReference type="SUPFAM" id="SSF52172">
    <property type="entry name" value="CheY-like"/>
    <property type="match status" value="1"/>
</dbReference>
<dbReference type="eggNOG" id="COG4191">
    <property type="taxonomic scope" value="Bacteria"/>
</dbReference>
<evidence type="ECO:0000256" key="5">
    <source>
        <dbReference type="ARBA" id="ARBA00022475"/>
    </source>
</evidence>
<feature type="domain" description="PAC" evidence="23">
    <location>
        <begin position="366"/>
        <end position="416"/>
    </location>
</feature>
<dbReference type="InterPro" id="IPR035965">
    <property type="entry name" value="PAS-like_dom_sf"/>
</dbReference>
<evidence type="ECO:0000256" key="7">
    <source>
        <dbReference type="ARBA" id="ARBA00022553"/>
    </source>
</evidence>
<comment type="subcellular location">
    <subcellularLocation>
        <location evidence="2">Cell inner membrane</location>
        <topology evidence="2">Multi-pass membrane protein</topology>
    </subcellularLocation>
</comment>
<dbReference type="InterPro" id="IPR016132">
    <property type="entry name" value="Phyto_chromo_attachment"/>
</dbReference>
<keyword evidence="14" id="KW-0902">Two-component regulatory system</keyword>
<dbReference type="EC" id="2.7.13.3" evidence="4"/>
<dbReference type="InterPro" id="IPR005467">
    <property type="entry name" value="His_kinase_dom"/>
</dbReference>
<evidence type="ECO:0000259" key="21">
    <source>
        <dbReference type="PROSITE" id="PS50110"/>
    </source>
</evidence>
<dbReference type="InterPro" id="IPR036097">
    <property type="entry name" value="HisK_dim/P_sf"/>
</dbReference>
<feature type="domain" description="PAC" evidence="23">
    <location>
        <begin position="619"/>
        <end position="671"/>
    </location>
</feature>
<dbReference type="Pfam" id="PF08447">
    <property type="entry name" value="PAS_3"/>
    <property type="match status" value="2"/>
</dbReference>
<dbReference type="NCBIfam" id="TIGR00229">
    <property type="entry name" value="sensory_box"/>
    <property type="match status" value="7"/>
</dbReference>
<dbReference type="SMART" id="SM00387">
    <property type="entry name" value="HATPase_c"/>
    <property type="match status" value="1"/>
</dbReference>
<feature type="domain" description="PAS" evidence="22">
    <location>
        <begin position="706"/>
        <end position="770"/>
    </location>
</feature>
<dbReference type="Pfam" id="PF00072">
    <property type="entry name" value="Response_reg"/>
    <property type="match status" value="1"/>
</dbReference>
<dbReference type="InterPro" id="IPR003018">
    <property type="entry name" value="GAF"/>
</dbReference>
<evidence type="ECO:0000256" key="15">
    <source>
        <dbReference type="ARBA" id="ARBA00023136"/>
    </source>
</evidence>
<dbReference type="GO" id="GO:0000155">
    <property type="term" value="F:phosphorelay sensor kinase activity"/>
    <property type="evidence" value="ECO:0007669"/>
    <property type="project" value="InterPro"/>
</dbReference>
<dbReference type="SMART" id="SM00388">
    <property type="entry name" value="HisKA"/>
    <property type="match status" value="1"/>
</dbReference>
<dbReference type="eggNOG" id="COG2205">
    <property type="taxonomic scope" value="Bacteria"/>
</dbReference>
<dbReference type="PATRIC" id="fig|1173027.3.peg.3108"/>
<dbReference type="PRINTS" id="PR00344">
    <property type="entry name" value="BCTRLSENSOR"/>
</dbReference>
<evidence type="ECO:0000256" key="3">
    <source>
        <dbReference type="ARBA" id="ARBA00006402"/>
    </source>
</evidence>
<dbReference type="SMART" id="SM00086">
    <property type="entry name" value="PAC"/>
    <property type="match status" value="6"/>
</dbReference>
<evidence type="ECO:0000256" key="12">
    <source>
        <dbReference type="ARBA" id="ARBA00022777"/>
    </source>
</evidence>
<feature type="coiled-coil region" evidence="18">
    <location>
        <begin position="1172"/>
        <end position="1206"/>
    </location>
</feature>
<dbReference type="InterPro" id="IPR003594">
    <property type="entry name" value="HATPase_dom"/>
</dbReference>
<dbReference type="GO" id="GO:0006355">
    <property type="term" value="P:regulation of DNA-templated transcription"/>
    <property type="evidence" value="ECO:0007669"/>
    <property type="project" value="InterPro"/>
</dbReference>
<dbReference type="Proteomes" id="UP000010471">
    <property type="component" value="Chromosome"/>
</dbReference>
<dbReference type="Gene3D" id="3.40.50.2300">
    <property type="match status" value="1"/>
</dbReference>
<dbReference type="Pfam" id="PF00989">
    <property type="entry name" value="PAS"/>
    <property type="match status" value="1"/>
</dbReference>
<evidence type="ECO:0000256" key="6">
    <source>
        <dbReference type="ARBA" id="ARBA00022519"/>
    </source>
</evidence>
<feature type="domain" description="PAC" evidence="23">
    <location>
        <begin position="943"/>
        <end position="993"/>
    </location>
</feature>
<dbReference type="InterPro" id="IPR003661">
    <property type="entry name" value="HisK_dim/P_dom"/>
</dbReference>
<evidence type="ECO:0000256" key="14">
    <source>
        <dbReference type="ARBA" id="ARBA00023012"/>
    </source>
</evidence>
<dbReference type="eggNOG" id="COG2202">
    <property type="taxonomic scope" value="Bacteria"/>
</dbReference>
<dbReference type="STRING" id="1173027.Mic7113_2828"/>
<dbReference type="SMART" id="SM00091">
    <property type="entry name" value="PAS"/>
    <property type="match status" value="7"/>
</dbReference>
<dbReference type="Gene3D" id="1.10.287.130">
    <property type="match status" value="1"/>
</dbReference>
<dbReference type="InterPro" id="IPR029016">
    <property type="entry name" value="GAF-like_dom_sf"/>
</dbReference>
<reference evidence="24 25" key="1">
    <citation type="submission" date="2012-06" db="EMBL/GenBank/DDBJ databases">
        <title>Finished chromosome of genome of Microcoleus sp. PCC 7113.</title>
        <authorList>
            <consortium name="US DOE Joint Genome Institute"/>
            <person name="Gugger M."/>
            <person name="Coursin T."/>
            <person name="Rippka R."/>
            <person name="Tandeau De Marsac N."/>
            <person name="Huntemann M."/>
            <person name="Wei C.-L."/>
            <person name="Han J."/>
            <person name="Detter J.C."/>
            <person name="Han C."/>
            <person name="Tapia R."/>
            <person name="Chen A."/>
            <person name="Kyrpides N."/>
            <person name="Mavromatis K."/>
            <person name="Markowitz V."/>
            <person name="Szeto E."/>
            <person name="Ivanova N."/>
            <person name="Pagani I."/>
            <person name="Pati A."/>
            <person name="Goodwin L."/>
            <person name="Nordberg H.P."/>
            <person name="Cantor M.N."/>
            <person name="Hua S.X."/>
            <person name="Woyke T."/>
            <person name="Kerfeld C.A."/>
        </authorList>
    </citation>
    <scope>NUCLEOTIDE SEQUENCE [LARGE SCALE GENOMIC DNA]</scope>
    <source>
        <strain evidence="24 25">PCC 7113</strain>
    </source>
</reference>
<keyword evidence="7 17" id="KW-0597">Phosphoprotein</keyword>
<feature type="domain" description="PAS" evidence="22">
    <location>
        <begin position="545"/>
        <end position="587"/>
    </location>
</feature>
<evidence type="ECO:0000256" key="13">
    <source>
        <dbReference type="ARBA" id="ARBA00022989"/>
    </source>
</evidence>
<feature type="modified residue" description="4-aspartylphosphate" evidence="17">
    <location>
        <position position="1537"/>
    </location>
</feature>
<dbReference type="PROSITE" id="PS50113">
    <property type="entry name" value="PAC"/>
    <property type="match status" value="6"/>
</dbReference>
<feature type="domain" description="Histidine kinase" evidence="20">
    <location>
        <begin position="1220"/>
        <end position="1462"/>
    </location>
</feature>
<keyword evidence="10" id="KW-0677">Repeat</keyword>
<feature type="domain" description="PAC" evidence="23">
    <location>
        <begin position="244"/>
        <end position="296"/>
    </location>
</feature>
<accession>K9WFQ3</accession>
<keyword evidence="18" id="KW-0175">Coiled coil</keyword>
<feature type="coiled-coil region" evidence="18">
    <location>
        <begin position="528"/>
        <end position="555"/>
    </location>
</feature>
<feature type="coiled-coil region" evidence="18">
    <location>
        <begin position="116"/>
        <end position="175"/>
    </location>
</feature>
<feature type="domain" description="PAS" evidence="22">
    <location>
        <begin position="865"/>
        <end position="917"/>
    </location>
</feature>
<keyword evidence="11" id="KW-0547">Nucleotide-binding</keyword>
<dbReference type="PROSITE" id="PS50110">
    <property type="entry name" value="RESPONSE_REGULATORY"/>
    <property type="match status" value="1"/>
</dbReference>
<evidence type="ECO:0000259" key="23">
    <source>
        <dbReference type="PROSITE" id="PS50113"/>
    </source>
</evidence>
<dbReference type="SUPFAM" id="SSF55781">
    <property type="entry name" value="GAF domain-like"/>
    <property type="match status" value="1"/>
</dbReference>
<evidence type="ECO:0000256" key="10">
    <source>
        <dbReference type="ARBA" id="ARBA00022737"/>
    </source>
</evidence>
<proteinExistence type="inferred from homology"/>
<feature type="domain" description="PAS" evidence="22">
    <location>
        <begin position="165"/>
        <end position="238"/>
    </location>
</feature>
<feature type="domain" description="Response regulatory" evidence="21">
    <location>
        <begin position="1488"/>
        <end position="1621"/>
    </location>
</feature>
<comment type="similarity">
    <text evidence="3">In the N-terminal section; belongs to the phytochrome family.</text>
</comment>
<evidence type="ECO:0000259" key="22">
    <source>
        <dbReference type="PROSITE" id="PS50112"/>
    </source>
</evidence>
<name>K9WFQ3_9CYAN</name>
<dbReference type="InterPro" id="IPR000014">
    <property type="entry name" value="PAS"/>
</dbReference>